<gene>
    <name evidence="2" type="ORF">C7C46_16735</name>
</gene>
<accession>A0A2V4P4Y3</accession>
<reference evidence="2 3" key="1">
    <citation type="submission" date="2018-03" db="EMBL/GenBank/DDBJ databases">
        <title>Bioinformatic expansion and discovery of thiopeptide antibiotics.</title>
        <authorList>
            <person name="Schwalen C.J."/>
            <person name="Hudson G.A."/>
            <person name="Mitchell D.A."/>
        </authorList>
    </citation>
    <scope>NUCLEOTIDE SEQUENCE [LARGE SCALE GENOMIC DNA]</scope>
    <source>
        <strain evidence="2 3">ATCC 21389</strain>
    </source>
</reference>
<name>A0A2V4P4Y3_9ACTN</name>
<organism evidence="2 3">
    <name type="scientific">Streptomyces tateyamensis</name>
    <dbReference type="NCBI Taxonomy" id="565073"/>
    <lineage>
        <taxon>Bacteria</taxon>
        <taxon>Bacillati</taxon>
        <taxon>Actinomycetota</taxon>
        <taxon>Actinomycetes</taxon>
        <taxon>Kitasatosporales</taxon>
        <taxon>Streptomycetaceae</taxon>
        <taxon>Streptomyces</taxon>
    </lineage>
</organism>
<dbReference type="PROSITE" id="PS51257">
    <property type="entry name" value="PROKAR_LIPOPROTEIN"/>
    <property type="match status" value="1"/>
</dbReference>
<protein>
    <recommendedName>
        <fullName evidence="4">Proteinase inhibitor I42 chagasin domain-containing protein</fullName>
    </recommendedName>
</protein>
<sequence length="150" mass="14458">MRPQRIVPCAAALAALFTLASCGSSAPSASVSVSSSPSSPVAVSPPLGLDEHANGTTVRVAAGGTVVVTLHSAYWSALTSSAPAVLAPAGSPSTSPGTCPPGGGCGTVTAVFRASSPGTAQLTASRTSCGEALACAPDQRSYQVTVTVSG</sequence>
<evidence type="ECO:0008006" key="4">
    <source>
        <dbReference type="Google" id="ProtNLM"/>
    </source>
</evidence>
<dbReference type="RefSeq" id="WP_110670450.1">
    <property type="nucleotide sequence ID" value="NZ_PYBW01000053.1"/>
</dbReference>
<dbReference type="Proteomes" id="UP000248039">
    <property type="component" value="Unassembled WGS sequence"/>
</dbReference>
<keyword evidence="3" id="KW-1185">Reference proteome</keyword>
<dbReference type="EMBL" id="PYBW01000053">
    <property type="protein sequence ID" value="PYC77991.1"/>
    <property type="molecule type" value="Genomic_DNA"/>
</dbReference>
<dbReference type="AlphaFoldDB" id="A0A2V4P4Y3"/>
<dbReference type="OrthoDB" id="4247884at2"/>
<proteinExistence type="predicted"/>
<feature type="signal peptide" evidence="1">
    <location>
        <begin position="1"/>
        <end position="20"/>
    </location>
</feature>
<evidence type="ECO:0000313" key="3">
    <source>
        <dbReference type="Proteomes" id="UP000248039"/>
    </source>
</evidence>
<evidence type="ECO:0000313" key="2">
    <source>
        <dbReference type="EMBL" id="PYC77991.1"/>
    </source>
</evidence>
<feature type="chain" id="PRO_5039243978" description="Proteinase inhibitor I42 chagasin domain-containing protein" evidence="1">
    <location>
        <begin position="21"/>
        <end position="150"/>
    </location>
</feature>
<comment type="caution">
    <text evidence="2">The sequence shown here is derived from an EMBL/GenBank/DDBJ whole genome shotgun (WGS) entry which is preliminary data.</text>
</comment>
<evidence type="ECO:0000256" key="1">
    <source>
        <dbReference type="SAM" id="SignalP"/>
    </source>
</evidence>
<keyword evidence="1" id="KW-0732">Signal</keyword>